<evidence type="ECO:0000259" key="8">
    <source>
        <dbReference type="PROSITE" id="PS50958"/>
    </source>
</evidence>
<dbReference type="SUPFAM" id="SSF57567">
    <property type="entry name" value="Serine protease inhibitors"/>
    <property type="match status" value="1"/>
</dbReference>
<evidence type="ECO:0000256" key="7">
    <source>
        <dbReference type="SAM" id="SignalP"/>
    </source>
</evidence>
<dbReference type="InterPro" id="IPR001846">
    <property type="entry name" value="VWF_type-D"/>
</dbReference>
<protein>
    <submittedName>
        <fullName evidence="11">Oidioi.mRNA.OKI2018_I69.PAR.g11903.t1.cds</fullName>
    </submittedName>
</protein>
<proteinExistence type="predicted"/>
<dbReference type="Pfam" id="PF08742">
    <property type="entry name" value="C8"/>
    <property type="match status" value="1"/>
</dbReference>
<evidence type="ECO:0000313" key="11">
    <source>
        <dbReference type="EMBL" id="CAG5088621.1"/>
    </source>
</evidence>
<dbReference type="PANTHER" id="PTHR46160:SF9">
    <property type="entry name" value="PROTEIN PRY2-RELATED"/>
    <property type="match status" value="1"/>
</dbReference>
<dbReference type="PANTHER" id="PTHR46160">
    <property type="entry name" value="ALPHA-TECTORIN-RELATED"/>
    <property type="match status" value="1"/>
</dbReference>
<dbReference type="Pfam" id="PF00094">
    <property type="entry name" value="VWD"/>
    <property type="match status" value="1"/>
</dbReference>
<evidence type="ECO:0000259" key="9">
    <source>
        <dbReference type="PROSITE" id="PS51162"/>
    </source>
</evidence>
<dbReference type="Pfam" id="PF01826">
    <property type="entry name" value="TIL"/>
    <property type="match status" value="1"/>
</dbReference>
<dbReference type="SUPFAM" id="SSF90188">
    <property type="entry name" value="Somatomedin B domain"/>
    <property type="match status" value="1"/>
</dbReference>
<dbReference type="CDD" id="cd19941">
    <property type="entry name" value="TIL"/>
    <property type="match status" value="1"/>
</dbReference>
<keyword evidence="4" id="KW-1015">Disulfide bond</keyword>
<feature type="domain" description="SMB" evidence="8">
    <location>
        <begin position="61"/>
        <end position="103"/>
    </location>
</feature>
<evidence type="ECO:0000313" key="12">
    <source>
        <dbReference type="Proteomes" id="UP001158576"/>
    </source>
</evidence>
<dbReference type="InterPro" id="IPR014853">
    <property type="entry name" value="VWF/SSPO/ZAN-like_Cys-rich_dom"/>
</dbReference>
<evidence type="ECO:0000256" key="1">
    <source>
        <dbReference type="ARBA" id="ARBA00004370"/>
    </source>
</evidence>
<evidence type="ECO:0000256" key="4">
    <source>
        <dbReference type="ARBA" id="ARBA00023157"/>
    </source>
</evidence>
<dbReference type="InterPro" id="IPR036084">
    <property type="entry name" value="Ser_inhib-like_sf"/>
</dbReference>
<dbReference type="SMART" id="SM00832">
    <property type="entry name" value="C8"/>
    <property type="match status" value="1"/>
</dbReference>
<dbReference type="InterPro" id="IPR001212">
    <property type="entry name" value="Somatomedin_B_dom"/>
</dbReference>
<evidence type="ECO:0000256" key="3">
    <source>
        <dbReference type="ARBA" id="ARBA00023136"/>
    </source>
</evidence>
<sequence length="667" mass="75001">MKMLLPLSTYLLASTVNAMTFHEKVVSKKIRQEAKNPLLTPRNLFVGKSETSMLCKDRPLGNQCCAGEDWNCQPPNSVCSCDQGCVRQNDCCSDYEDTCSHMLGTPKKTCKGTGTARANGDPHYMTFDEKVIHFQGNCTYLLSKNCKEGPVDFKIFGRNENRYGNMDMSWTKDIILMYKNIKIELLKGGKVMLNNERAYTPTLLPDGTKIDKSGNYVSISTFFGIQIFYDGEGNSEIKASCDWFDKLCGLLGNYNGDFNDDFKGSDDVTYNEMSVEAFGKSWKRPGLDNRDGCGADLSELQPRTRPWMKWVEELEQRPNGTMPHCTEQQFNAAIDRCSILIDDMANFQQCFDNVPPQKFYENCIWDQCATKLADGAFCDSLAAYGRACADKKVPINWRNKYLCPAQCPANSHYEHCGSQCVASCGDPKPKCNDMDAGCFEGCYCNKGYLWNGLKCVKNDQCGCVDGDNTYQIGESFLRRGCSEECKCSGVNDVKCKPNACDECDVEDGIEKCWPSVRKITIPTLTTARPTTKKNRNKKKRTKPAKTTPTTTTTTTAEPTTTEAPTTTTAVFGYLRQGPFVQWPECQKKDYIHTNRIRPDWIQPNACCGQRPYNDVVTSCCLNRQLYDHDEAKCCEEVGVVVPIDEDCRRENHIHEHHSQNSLSSSVL</sequence>
<keyword evidence="2 7" id="KW-0732">Signal</keyword>
<dbReference type="Gene3D" id="2.10.25.10">
    <property type="entry name" value="Laminin"/>
    <property type="match status" value="1"/>
</dbReference>
<dbReference type="PROSITE" id="PS51162">
    <property type="entry name" value="THYROGLOBULIN_1_2"/>
    <property type="match status" value="1"/>
</dbReference>
<dbReference type="SMART" id="SM00216">
    <property type="entry name" value="VWD"/>
    <property type="match status" value="1"/>
</dbReference>
<feature type="region of interest" description="Disordered" evidence="6">
    <location>
        <begin position="525"/>
        <end position="562"/>
    </location>
</feature>
<dbReference type="InterPro" id="IPR036024">
    <property type="entry name" value="Somatomedin_B-like_dom_sf"/>
</dbReference>
<gene>
    <name evidence="11" type="ORF">OKIOD_LOCUS3461</name>
</gene>
<evidence type="ECO:0000256" key="2">
    <source>
        <dbReference type="ARBA" id="ARBA00022729"/>
    </source>
</evidence>
<accession>A0ABN7RY02</accession>
<comment type="caution">
    <text evidence="5">Lacks conserved residue(s) required for the propagation of feature annotation.</text>
</comment>
<name>A0ABN7RY02_OIKDI</name>
<dbReference type="InterPro" id="IPR000716">
    <property type="entry name" value="Thyroglobulin_1"/>
</dbReference>
<feature type="chain" id="PRO_5046455930" evidence="7">
    <location>
        <begin position="19"/>
        <end position="667"/>
    </location>
</feature>
<dbReference type="InterPro" id="IPR002919">
    <property type="entry name" value="TIL_dom"/>
</dbReference>
<organism evidence="11 12">
    <name type="scientific">Oikopleura dioica</name>
    <name type="common">Tunicate</name>
    <dbReference type="NCBI Taxonomy" id="34765"/>
    <lineage>
        <taxon>Eukaryota</taxon>
        <taxon>Metazoa</taxon>
        <taxon>Chordata</taxon>
        <taxon>Tunicata</taxon>
        <taxon>Appendicularia</taxon>
        <taxon>Copelata</taxon>
        <taxon>Oikopleuridae</taxon>
        <taxon>Oikopleura</taxon>
    </lineage>
</organism>
<feature type="signal peptide" evidence="7">
    <location>
        <begin position="1"/>
        <end position="18"/>
    </location>
</feature>
<feature type="domain" description="VWFD" evidence="10">
    <location>
        <begin position="114"/>
        <end position="294"/>
    </location>
</feature>
<dbReference type="EMBL" id="OU015568">
    <property type="protein sequence ID" value="CAG5088621.1"/>
    <property type="molecule type" value="Genomic_DNA"/>
</dbReference>
<dbReference type="Proteomes" id="UP001158576">
    <property type="component" value="Chromosome PAR"/>
</dbReference>
<evidence type="ECO:0000256" key="5">
    <source>
        <dbReference type="PROSITE-ProRule" id="PRU00500"/>
    </source>
</evidence>
<dbReference type="InterPro" id="IPR052749">
    <property type="entry name" value="Alpha-tectorin"/>
</dbReference>
<feature type="compositionally biased region" description="Basic residues" evidence="6">
    <location>
        <begin position="530"/>
        <end position="543"/>
    </location>
</feature>
<dbReference type="PROSITE" id="PS51233">
    <property type="entry name" value="VWFD"/>
    <property type="match status" value="1"/>
</dbReference>
<evidence type="ECO:0000256" key="6">
    <source>
        <dbReference type="SAM" id="MobiDB-lite"/>
    </source>
</evidence>
<comment type="subcellular location">
    <subcellularLocation>
        <location evidence="1">Membrane</location>
    </subcellularLocation>
</comment>
<keyword evidence="12" id="KW-1185">Reference proteome</keyword>
<keyword evidence="3" id="KW-0472">Membrane</keyword>
<feature type="domain" description="Thyroglobulin type-1" evidence="9">
    <location>
        <begin position="421"/>
        <end position="485"/>
    </location>
</feature>
<evidence type="ECO:0000259" key="10">
    <source>
        <dbReference type="PROSITE" id="PS51233"/>
    </source>
</evidence>
<dbReference type="PROSITE" id="PS50958">
    <property type="entry name" value="SMB_2"/>
    <property type="match status" value="1"/>
</dbReference>
<reference evidence="11 12" key="1">
    <citation type="submission" date="2021-04" db="EMBL/GenBank/DDBJ databases">
        <authorList>
            <person name="Bliznina A."/>
        </authorList>
    </citation>
    <scope>NUCLEOTIDE SEQUENCE [LARGE SCALE GENOMIC DNA]</scope>
</reference>
<dbReference type="PROSITE" id="PS00524">
    <property type="entry name" value="SMB_1"/>
    <property type="match status" value="1"/>
</dbReference>
<feature type="compositionally biased region" description="Low complexity" evidence="6">
    <location>
        <begin position="544"/>
        <end position="562"/>
    </location>
</feature>